<comment type="caution">
    <text evidence="1">The sequence shown here is derived from an EMBL/GenBank/DDBJ whole genome shotgun (WGS) entry which is preliminary data.</text>
</comment>
<name>A0A0F9H3G6_9ZZZZ</name>
<proteinExistence type="predicted"/>
<gene>
    <name evidence="1" type="ORF">LCGC14_1752140</name>
</gene>
<reference evidence="1" key="1">
    <citation type="journal article" date="2015" name="Nature">
        <title>Complex archaea that bridge the gap between prokaryotes and eukaryotes.</title>
        <authorList>
            <person name="Spang A."/>
            <person name="Saw J.H."/>
            <person name="Jorgensen S.L."/>
            <person name="Zaremba-Niedzwiedzka K."/>
            <person name="Martijn J."/>
            <person name="Lind A.E."/>
            <person name="van Eijk R."/>
            <person name="Schleper C."/>
            <person name="Guy L."/>
            <person name="Ettema T.J."/>
        </authorList>
    </citation>
    <scope>NUCLEOTIDE SEQUENCE</scope>
</reference>
<protein>
    <recommendedName>
        <fullName evidence="2">NERD domain-containing protein</fullName>
    </recommendedName>
</protein>
<dbReference type="EMBL" id="LAZR01016173">
    <property type="protein sequence ID" value="KKM05634.1"/>
    <property type="molecule type" value="Genomic_DNA"/>
</dbReference>
<sequence length="144" mass="16198">MANERTFVTTLMKAIEKAFPDGFVWKPVDSFNLGVPDIHAVMSPTGRFLVAEVKQVPKLYDDGLELSGDPGRSLLRHGFTGPQISMLRRLRIAGAEAYGIVRTNKDRAYVLDPQVISLEGKVTPRVLHNFGRVITRENGWKFWT</sequence>
<evidence type="ECO:0008006" key="2">
    <source>
        <dbReference type="Google" id="ProtNLM"/>
    </source>
</evidence>
<accession>A0A0F9H3G6</accession>
<evidence type="ECO:0000313" key="1">
    <source>
        <dbReference type="EMBL" id="KKM05634.1"/>
    </source>
</evidence>
<organism evidence="1">
    <name type="scientific">marine sediment metagenome</name>
    <dbReference type="NCBI Taxonomy" id="412755"/>
    <lineage>
        <taxon>unclassified sequences</taxon>
        <taxon>metagenomes</taxon>
        <taxon>ecological metagenomes</taxon>
    </lineage>
</organism>
<dbReference type="AlphaFoldDB" id="A0A0F9H3G6"/>